<dbReference type="SMART" id="SM00858">
    <property type="entry name" value="SAF"/>
    <property type="match status" value="1"/>
</dbReference>
<keyword evidence="6" id="KW-0966">Cell projection</keyword>
<dbReference type="STRING" id="69960.SAMN05421720_103194"/>
<dbReference type="GO" id="GO:0044780">
    <property type="term" value="P:bacterial-type flagellum assembly"/>
    <property type="evidence" value="ECO:0007669"/>
    <property type="project" value="InterPro"/>
</dbReference>
<dbReference type="Proteomes" id="UP000199412">
    <property type="component" value="Unassembled WGS sequence"/>
</dbReference>
<reference evidence="6 7" key="1">
    <citation type="submission" date="2016-10" db="EMBL/GenBank/DDBJ databases">
        <authorList>
            <person name="de Groot N.N."/>
        </authorList>
    </citation>
    <scope>NUCLEOTIDE SEQUENCE [LARGE SCALE GENOMIC DNA]</scope>
    <source>
        <strain evidence="6 7">ATCC 700224</strain>
    </source>
</reference>
<keyword evidence="7" id="KW-1185">Reference proteome</keyword>
<evidence type="ECO:0000256" key="2">
    <source>
        <dbReference type="ARBA" id="ARBA00022729"/>
    </source>
</evidence>
<feature type="chain" id="PRO_5011489237" evidence="4">
    <location>
        <begin position="29"/>
        <end position="383"/>
    </location>
</feature>
<evidence type="ECO:0000256" key="4">
    <source>
        <dbReference type="SAM" id="SignalP"/>
    </source>
</evidence>
<evidence type="ECO:0000313" key="7">
    <source>
        <dbReference type="Proteomes" id="UP000199412"/>
    </source>
</evidence>
<organism evidence="6 7">
    <name type="scientific">Rhodospira trueperi</name>
    <dbReference type="NCBI Taxonomy" id="69960"/>
    <lineage>
        <taxon>Bacteria</taxon>
        <taxon>Pseudomonadati</taxon>
        <taxon>Pseudomonadota</taxon>
        <taxon>Alphaproteobacteria</taxon>
        <taxon>Rhodospirillales</taxon>
        <taxon>Rhodospirillaceae</taxon>
        <taxon>Rhodospira</taxon>
    </lineage>
</organism>
<dbReference type="EMBL" id="FNAP01000003">
    <property type="protein sequence ID" value="SDE10291.1"/>
    <property type="molecule type" value="Genomic_DNA"/>
</dbReference>
<dbReference type="InterPro" id="IPR013974">
    <property type="entry name" value="SAF"/>
</dbReference>
<keyword evidence="6" id="KW-0969">Cilium</keyword>
<name>A0A1G7A696_9PROT</name>
<gene>
    <name evidence="6" type="ORF">SAMN05421720_103194</name>
</gene>
<proteinExistence type="predicted"/>
<protein>
    <submittedName>
        <fullName evidence="6">Flagella basal body P-ring formation protein FlgA</fullName>
    </submittedName>
</protein>
<dbReference type="Gene3D" id="2.30.30.760">
    <property type="match status" value="1"/>
</dbReference>
<dbReference type="InterPro" id="IPR039246">
    <property type="entry name" value="Flagellar_FlgA"/>
</dbReference>
<feature type="domain" description="SAF" evidence="5">
    <location>
        <begin position="250"/>
        <end position="312"/>
    </location>
</feature>
<dbReference type="AlphaFoldDB" id="A0A1G7A696"/>
<dbReference type="NCBIfam" id="TIGR03170">
    <property type="entry name" value="flgA_cterm"/>
    <property type="match status" value="1"/>
</dbReference>
<evidence type="ECO:0000313" key="6">
    <source>
        <dbReference type="EMBL" id="SDE10291.1"/>
    </source>
</evidence>
<dbReference type="OrthoDB" id="7727421at2"/>
<comment type="subcellular location">
    <subcellularLocation>
        <location evidence="1">Periplasm</location>
    </subcellularLocation>
</comment>
<dbReference type="RefSeq" id="WP_092783780.1">
    <property type="nucleotide sequence ID" value="NZ_FNAP01000003.1"/>
</dbReference>
<accession>A0A1G7A696</accession>
<dbReference type="GO" id="GO:0042597">
    <property type="term" value="C:periplasmic space"/>
    <property type="evidence" value="ECO:0007669"/>
    <property type="project" value="UniProtKB-SubCell"/>
</dbReference>
<dbReference type="Pfam" id="PF13144">
    <property type="entry name" value="ChapFlgA"/>
    <property type="match status" value="1"/>
</dbReference>
<evidence type="ECO:0000256" key="1">
    <source>
        <dbReference type="ARBA" id="ARBA00004418"/>
    </source>
</evidence>
<evidence type="ECO:0000256" key="3">
    <source>
        <dbReference type="ARBA" id="ARBA00022764"/>
    </source>
</evidence>
<keyword evidence="6" id="KW-0282">Flagellum</keyword>
<dbReference type="PANTHER" id="PTHR36307:SF1">
    <property type="entry name" value="FLAGELLA BASAL BODY P-RING FORMATION PROTEIN FLGA"/>
    <property type="match status" value="1"/>
</dbReference>
<dbReference type="Gene3D" id="3.90.1210.10">
    <property type="entry name" value="Antifreeze-like/N-acetylneuraminic acid synthase C-terminal domain"/>
    <property type="match status" value="1"/>
</dbReference>
<evidence type="ECO:0000259" key="5">
    <source>
        <dbReference type="SMART" id="SM00858"/>
    </source>
</evidence>
<dbReference type="CDD" id="cd11614">
    <property type="entry name" value="SAF_CpaB_FlgA_like"/>
    <property type="match status" value="1"/>
</dbReference>
<feature type="signal peptide" evidence="4">
    <location>
        <begin position="1"/>
        <end position="28"/>
    </location>
</feature>
<dbReference type="PANTHER" id="PTHR36307">
    <property type="entry name" value="FLAGELLA BASAL BODY P-RING FORMATION PROTEIN FLGA"/>
    <property type="match status" value="1"/>
</dbReference>
<sequence length="383" mass="40354">MIRSMLQSTRVSAVALCLVLLVPVGAAANEIALPATGAGRAPADTRMGAGSTDIAAFADALVDVAQRTNSTVGAVAALGGIPGAGGVGRAALRPETMIEQPYMVLGDLFVGLPVELSAVPIGYAPPPGERMVLDARYLNDLAVEYGVPWEAPSRFVRAVVERRGYDIGRSHVLEALRDHLLEAGMSPNAEVDISALNIHATVGSPDQVRVEVRDLYYDSRAGRFSARVDVPSGGGSARTVRLTGSVHVAVDVPVLNRPLRSGMVVTEDDIGWDTMRQGDLRPDILLDPHDLIGKATRRGIQAGQPVRASQVTPPEMVSRNAPVTMTLETPFMTVTARGRALEDGAIGETVRVANLGSGTEVLAVVSGRNAVRVRTEPMPVATR</sequence>
<keyword evidence="2 4" id="KW-0732">Signal</keyword>
<keyword evidence="3" id="KW-0574">Periplasm</keyword>
<dbReference type="InterPro" id="IPR017585">
    <property type="entry name" value="SAF_FlgA"/>
</dbReference>